<dbReference type="EMBL" id="MCFK01002486">
    <property type="protein sequence ID" value="RKF63554.1"/>
    <property type="molecule type" value="Genomic_DNA"/>
</dbReference>
<proteinExistence type="predicted"/>
<evidence type="ECO:0000313" key="1">
    <source>
        <dbReference type="EMBL" id="RKF63554.1"/>
    </source>
</evidence>
<protein>
    <submittedName>
        <fullName evidence="1">Uncharacterized protein</fullName>
    </submittedName>
</protein>
<organism evidence="1 2">
    <name type="scientific">Erysiphe neolycopersici</name>
    <dbReference type="NCBI Taxonomy" id="212602"/>
    <lineage>
        <taxon>Eukaryota</taxon>
        <taxon>Fungi</taxon>
        <taxon>Dikarya</taxon>
        <taxon>Ascomycota</taxon>
        <taxon>Pezizomycotina</taxon>
        <taxon>Leotiomycetes</taxon>
        <taxon>Erysiphales</taxon>
        <taxon>Erysiphaceae</taxon>
        <taxon>Erysiphe</taxon>
    </lineage>
</organism>
<evidence type="ECO:0000313" key="2">
    <source>
        <dbReference type="Proteomes" id="UP000286134"/>
    </source>
</evidence>
<accession>A0A420I1J7</accession>
<comment type="caution">
    <text evidence="1">The sequence shown here is derived from an EMBL/GenBank/DDBJ whole genome shotgun (WGS) entry which is preliminary data.</text>
</comment>
<gene>
    <name evidence="1" type="ORF">OnM2_024059</name>
</gene>
<sequence>MAEALLDQISKVLNDRNIAYDPDALKLATANPSNITILQGWVEEYFSSDTLLSKDEQRLFTTLTKTGEIETLSKGQDLSFVLQINDHELQLAIDELRTSTATIEKQCEALRIQKNALSSLSRNIKRANQARSQVEKGQLRKWEAEKSSTAARISDSVQSLIYKCSDQAQYLKTSDLNFKQAISNILQFDDRLLSSFQKLASELDKNLPEDEETIERVKDLCARYIKFTVEGMRTKLDRIYLEALKDPSINQDFQENVPQAQELQEELESLYSEIQPVAQISVEQQYLEPAMRVINNINSAYYERFYKSIQYIENSISSLIDRIKAYSLRAHEYQCHRMAVKAVLKIVKAELSYEEPSLSKPKLLAGLAQKIPSMVDETYREIKPEQSLAQNMGITLPNSDSEEINVHKIENILSEKLARLESQEEILQKTMESSISSYLSDAHVTLALLRDELLDKSPFHEVNLIDPELLKTIDLLETEVSLSQAKLDAIDLYDLQSKNNQREHFLERWPR</sequence>
<dbReference type="AlphaFoldDB" id="A0A420I1J7"/>
<reference evidence="1 2" key="1">
    <citation type="journal article" date="2018" name="BMC Genomics">
        <title>Comparative genome analyses reveal sequence features reflecting distinct modes of host-adaptation between dicot and monocot powdery mildew.</title>
        <authorList>
            <person name="Wu Y."/>
            <person name="Ma X."/>
            <person name="Pan Z."/>
            <person name="Kale S.D."/>
            <person name="Song Y."/>
            <person name="King H."/>
            <person name="Zhang Q."/>
            <person name="Presley C."/>
            <person name="Deng X."/>
            <person name="Wei C.I."/>
            <person name="Xiao S."/>
        </authorList>
    </citation>
    <scope>NUCLEOTIDE SEQUENCE [LARGE SCALE GENOMIC DNA]</scope>
    <source>
        <strain evidence="1">UMSG2</strain>
    </source>
</reference>
<keyword evidence="2" id="KW-1185">Reference proteome</keyword>
<dbReference type="Proteomes" id="UP000286134">
    <property type="component" value="Unassembled WGS sequence"/>
</dbReference>
<name>A0A420I1J7_9PEZI</name>
<dbReference type="OrthoDB" id="5314201at2759"/>